<name>A0ABQ8V2B0_9AGAR</name>
<organism evidence="2 3">
    <name type="scientific">Lentinula lateritia</name>
    <dbReference type="NCBI Taxonomy" id="40482"/>
    <lineage>
        <taxon>Eukaryota</taxon>
        <taxon>Fungi</taxon>
        <taxon>Dikarya</taxon>
        <taxon>Basidiomycota</taxon>
        <taxon>Agaricomycotina</taxon>
        <taxon>Agaricomycetes</taxon>
        <taxon>Agaricomycetidae</taxon>
        <taxon>Agaricales</taxon>
        <taxon>Marasmiineae</taxon>
        <taxon>Omphalotaceae</taxon>
        <taxon>Lentinula</taxon>
    </lineage>
</organism>
<keyword evidence="1" id="KW-0732">Signal</keyword>
<dbReference type="EMBL" id="JANVFT010000091">
    <property type="protein sequence ID" value="KAJ4470503.1"/>
    <property type="molecule type" value="Genomic_DNA"/>
</dbReference>
<comment type="caution">
    <text evidence="2">The sequence shown here is derived from an EMBL/GenBank/DDBJ whole genome shotgun (WGS) entry which is preliminary data.</text>
</comment>
<gene>
    <name evidence="2" type="ORF">C8R41DRAFT_924832</name>
</gene>
<evidence type="ECO:0000313" key="2">
    <source>
        <dbReference type="EMBL" id="KAJ4470503.1"/>
    </source>
</evidence>
<sequence length="227" mass="26397">MATSTPSLSLHSIVLLLLLVVSHVHVMGTPLPPRASEMSKSDRKLKLVQITLTRTRQIESGVTGSIRKNRMVLNSESDEFTDEWRIYPSHGVGFGAVRDSAEVPLTSSNWPWRSHRFSQLRRGKLEYNPTEVREKLAEVPLAVWNTLDTIKLFDHIEKRIPVEGRFRYPDAIMQYLWSIKVIQDSDIQKWNRRVKKMLGVEMSEVYVQKMKEIKDEAQKRQQSRLEE</sequence>
<dbReference type="Proteomes" id="UP001150217">
    <property type="component" value="Unassembled WGS sequence"/>
</dbReference>
<evidence type="ECO:0000256" key="1">
    <source>
        <dbReference type="SAM" id="SignalP"/>
    </source>
</evidence>
<reference evidence="2" key="1">
    <citation type="submission" date="2022-08" db="EMBL/GenBank/DDBJ databases">
        <title>A Global Phylogenomic Analysis of the Shiitake Genus Lentinula.</title>
        <authorList>
            <consortium name="DOE Joint Genome Institute"/>
            <person name="Sierra-Patev S."/>
            <person name="Min B."/>
            <person name="Naranjo-Ortiz M."/>
            <person name="Looney B."/>
            <person name="Konkel Z."/>
            <person name="Slot J.C."/>
            <person name="Sakamoto Y."/>
            <person name="Steenwyk J.L."/>
            <person name="Rokas A."/>
            <person name="Carro J."/>
            <person name="Camarero S."/>
            <person name="Ferreira P."/>
            <person name="Molpeceres G."/>
            <person name="Ruiz-Duenas F.J."/>
            <person name="Serrano A."/>
            <person name="Henrissat B."/>
            <person name="Drula E."/>
            <person name="Hughes K.W."/>
            <person name="Mata J.L."/>
            <person name="Ishikawa N.K."/>
            <person name="Vargas-Isla R."/>
            <person name="Ushijima S."/>
            <person name="Smith C.A."/>
            <person name="Ahrendt S."/>
            <person name="Andreopoulos W."/>
            <person name="He G."/>
            <person name="Labutti K."/>
            <person name="Lipzen A."/>
            <person name="Ng V."/>
            <person name="Riley R."/>
            <person name="Sandor L."/>
            <person name="Barry K."/>
            <person name="Martinez A.T."/>
            <person name="Xiao Y."/>
            <person name="Gibbons J.G."/>
            <person name="Terashima K."/>
            <person name="Grigoriev I.V."/>
            <person name="Hibbett D.S."/>
        </authorList>
    </citation>
    <scope>NUCLEOTIDE SEQUENCE</scope>
    <source>
        <strain evidence="2">RHP3577 ss4</strain>
    </source>
</reference>
<feature type="chain" id="PRO_5047129245" evidence="1">
    <location>
        <begin position="29"/>
        <end position="227"/>
    </location>
</feature>
<proteinExistence type="predicted"/>
<evidence type="ECO:0000313" key="3">
    <source>
        <dbReference type="Proteomes" id="UP001150217"/>
    </source>
</evidence>
<accession>A0ABQ8V2B0</accession>
<keyword evidence="3" id="KW-1185">Reference proteome</keyword>
<feature type="signal peptide" evidence="1">
    <location>
        <begin position="1"/>
        <end position="28"/>
    </location>
</feature>
<protein>
    <submittedName>
        <fullName evidence="2">Uncharacterized protein</fullName>
    </submittedName>
</protein>